<evidence type="ECO:0000313" key="2">
    <source>
        <dbReference type="Proteomes" id="UP000027058"/>
    </source>
</evidence>
<name>A0AB73BZJ9_9FUSO</name>
<evidence type="ECO:0000313" key="1">
    <source>
        <dbReference type="EMBL" id="KDE68757.1"/>
    </source>
</evidence>
<protein>
    <recommendedName>
        <fullName evidence="3">Autotransporter domain-containing protein</fullName>
    </recommendedName>
</protein>
<gene>
    <name evidence="1" type="ORF">FUSO8_12815</name>
</gene>
<evidence type="ECO:0008006" key="3">
    <source>
        <dbReference type="Google" id="ProtNLM"/>
    </source>
</evidence>
<feature type="non-terminal residue" evidence="1">
    <location>
        <position position="748"/>
    </location>
</feature>
<reference evidence="1 2" key="1">
    <citation type="submission" date="2014-01" db="EMBL/GenBank/DDBJ databases">
        <title>Comparative genomics of Fusobacterium necrophorum wild isolates.</title>
        <authorList>
            <person name="Kittichotirat W."/>
            <person name="Bumgarner R.E."/>
            <person name="Lawrence P."/>
        </authorList>
    </citation>
    <scope>NUCLEOTIDE SEQUENCE [LARGE SCALE GENOMIC DNA]</scope>
    <source>
        <strain evidence="1 2">DJ-2</strain>
    </source>
</reference>
<feature type="non-terminal residue" evidence="1">
    <location>
        <position position="1"/>
    </location>
</feature>
<organism evidence="1 2">
    <name type="scientific">Fusobacterium necrophorum DJ-2</name>
    <dbReference type="NCBI Taxonomy" id="1441737"/>
    <lineage>
        <taxon>Bacteria</taxon>
        <taxon>Fusobacteriati</taxon>
        <taxon>Fusobacteriota</taxon>
        <taxon>Fusobacteriia</taxon>
        <taxon>Fusobacteriales</taxon>
        <taxon>Fusobacteriaceae</taxon>
        <taxon>Fusobacterium</taxon>
    </lineage>
</organism>
<dbReference type="Proteomes" id="UP000027058">
    <property type="component" value="Unassembled WGS sequence"/>
</dbReference>
<comment type="caution">
    <text evidence="1">The sequence shown here is derived from an EMBL/GenBank/DDBJ whole genome shotgun (WGS) entry which is preliminary data.</text>
</comment>
<sequence>TKIVGSNYKTFMLYNSQLTIDKNVNLNNPNDDYRRLEISNSSIINNKNISGTLANQVAIAQENKLTDTSAVTITNNGSIELTGANSTAIYAKNGIIENAAGASITTTGKESIGIFHSGTGSTATLRNRGNITVGDAGTAIYSKGGSIDLAGGKITTGAEEAVGVFTVGTKQNISNTGTTFDLKNNSFGFVNTGKGNTITTASATTANLGKDSVYIYSEDTKGTVVSETDLTATGDKNYGIYSAGTITNTGNMDLSKGTGNVGIYTIKGGNATNEGIISIGASNVENDSYGIGMAIGGDRNSTGGSITNAGTIYVQKENSIGMYGSGNGVKVQNDKDIILNANNTTGIYLDNGAEGINKGTIKTGKTGLSQVVGVYLGENTTLDNQGSIEIDATDGVGVYLKGGTVKNYGSIVVTGTNAKRDFTYEPADTSKGLDDVKIDTKQKTPVITRNGVEVSPFIAKEIKIDPANPEVLLIDGKSLKEIKVEDLPKYKKDELVSKDSIGMYIDTSGINRTNPIEGLEKLTENADLIVGVEASKYTKNKDIIIQDPEIINPYRDAMLKNKKVTNWNIYSGSLTWTATASLDKNGYIDSNIVMSKIPYTAWAGNKALPVAPTDVYNFTNGLEQRYGVDEIGTKENKLFQKLNSIGNNEEILLHQAFDEMMGHQYGNLQQRIQATGSVLDKEFNYLRREWRTASKDSNKLKVFGMNGEYSTDTAGIIDYKSNAYGVAYVGENETFRLGNTTGWYTGMV</sequence>
<proteinExistence type="predicted"/>
<dbReference type="AlphaFoldDB" id="A0AB73BZJ9"/>
<accession>A0AB73BZJ9</accession>
<dbReference type="EMBL" id="JAAH01000226">
    <property type="protein sequence ID" value="KDE68757.1"/>
    <property type="molecule type" value="Genomic_DNA"/>
</dbReference>